<keyword evidence="3" id="KW-0812">Transmembrane</keyword>
<dbReference type="AlphaFoldDB" id="A0A4R3MEK3"/>
<feature type="region of interest" description="Disordered" evidence="2">
    <location>
        <begin position="80"/>
        <end position="195"/>
    </location>
</feature>
<evidence type="ECO:0000313" key="4">
    <source>
        <dbReference type="EMBL" id="TCT11443.1"/>
    </source>
</evidence>
<feature type="transmembrane region" description="Helical" evidence="3">
    <location>
        <begin position="203"/>
        <end position="222"/>
    </location>
</feature>
<keyword evidence="3" id="KW-1133">Transmembrane helix</keyword>
<feature type="coiled-coil region" evidence="1">
    <location>
        <begin position="5"/>
        <end position="67"/>
    </location>
</feature>
<keyword evidence="1" id="KW-0175">Coiled coil</keyword>
<evidence type="ECO:0008006" key="6">
    <source>
        <dbReference type="Google" id="ProtNLM"/>
    </source>
</evidence>
<feature type="region of interest" description="Disordered" evidence="2">
    <location>
        <begin position="252"/>
        <end position="284"/>
    </location>
</feature>
<sequence>MADFVSVLRRAVENLKDNNEAARHALYGKARTALLGQLKALDPPLGEEELQRQTAALDAAIAEVEAEFAQAAAGLDTDLEAGYPANEPVAPPSMPQNQVPPPQPAKQRPVQEPRRPSEDLRSAVAAAERLGQASADAARQARTALDQAAPTGDALGASSVDNGYRTQEPAAPRRPDQRPRETGERRTAAIYDDGDSGGGAGRYIAWIVLALVIVGIAGVIYWQRDTLASMVATLTGGSQSDEEQKIVDRVPGNEAPASAQPQPPAVQPPATTQPQIPPAAESEGERVAQALLIEEGSGTGAPITAGGLVDWRLADDTDATGAVSKVIEGQVRIPDKDLQLTLTIRRNLDQALPASHLVELVFTRGPNFRDGGIASVPGLLMKATPRSSGQPLVGAVVPVMEGYFLVGLSESELDRERNIAEMRTRGFIDIPINYSNGGRAVLSLAKGETGTKVFQDAFAAWGESPPAAPLPSE</sequence>
<evidence type="ECO:0000313" key="5">
    <source>
        <dbReference type="Proteomes" id="UP000295678"/>
    </source>
</evidence>
<feature type="compositionally biased region" description="Basic and acidic residues" evidence="2">
    <location>
        <begin position="109"/>
        <end position="121"/>
    </location>
</feature>
<dbReference type="OrthoDB" id="8442940at2"/>
<keyword evidence="5" id="KW-1185">Reference proteome</keyword>
<dbReference type="RefSeq" id="WP_132806201.1">
    <property type="nucleotide sequence ID" value="NZ_SMAK01000004.1"/>
</dbReference>
<name>A0A4R3MEK3_9HYPH</name>
<protein>
    <recommendedName>
        <fullName evidence="6">CheA signal transduction histidine kinase</fullName>
    </recommendedName>
</protein>
<accession>A0A4R3MEK3</accession>
<reference evidence="4 5" key="1">
    <citation type="submission" date="2019-03" db="EMBL/GenBank/DDBJ databases">
        <title>Genomic Encyclopedia of Type Strains, Phase IV (KMG-IV): sequencing the most valuable type-strain genomes for metagenomic binning, comparative biology and taxonomic classification.</title>
        <authorList>
            <person name="Goeker M."/>
        </authorList>
    </citation>
    <scope>NUCLEOTIDE SEQUENCE [LARGE SCALE GENOMIC DNA]</scope>
    <source>
        <strain evidence="4 5">DSM 19345</strain>
    </source>
</reference>
<gene>
    <name evidence="4" type="ORF">EDC22_104204</name>
</gene>
<dbReference type="EMBL" id="SMAK01000004">
    <property type="protein sequence ID" value="TCT11443.1"/>
    <property type="molecule type" value="Genomic_DNA"/>
</dbReference>
<organism evidence="4 5">
    <name type="scientific">Tepidamorphus gemmatus</name>
    <dbReference type="NCBI Taxonomy" id="747076"/>
    <lineage>
        <taxon>Bacteria</taxon>
        <taxon>Pseudomonadati</taxon>
        <taxon>Pseudomonadota</taxon>
        <taxon>Alphaproteobacteria</taxon>
        <taxon>Hyphomicrobiales</taxon>
        <taxon>Tepidamorphaceae</taxon>
        <taxon>Tepidamorphus</taxon>
    </lineage>
</organism>
<evidence type="ECO:0000256" key="2">
    <source>
        <dbReference type="SAM" id="MobiDB-lite"/>
    </source>
</evidence>
<feature type="compositionally biased region" description="Low complexity" evidence="2">
    <location>
        <begin position="132"/>
        <end position="149"/>
    </location>
</feature>
<evidence type="ECO:0000256" key="3">
    <source>
        <dbReference type="SAM" id="Phobius"/>
    </source>
</evidence>
<evidence type="ECO:0000256" key="1">
    <source>
        <dbReference type="SAM" id="Coils"/>
    </source>
</evidence>
<feature type="compositionally biased region" description="Low complexity" evidence="2">
    <location>
        <begin position="268"/>
        <end position="280"/>
    </location>
</feature>
<dbReference type="Proteomes" id="UP000295678">
    <property type="component" value="Unassembled WGS sequence"/>
</dbReference>
<proteinExistence type="predicted"/>
<keyword evidence="3" id="KW-0472">Membrane</keyword>
<feature type="compositionally biased region" description="Pro residues" evidence="2">
    <location>
        <begin position="89"/>
        <end position="104"/>
    </location>
</feature>
<comment type="caution">
    <text evidence="4">The sequence shown here is derived from an EMBL/GenBank/DDBJ whole genome shotgun (WGS) entry which is preliminary data.</text>
</comment>
<feature type="compositionally biased region" description="Basic and acidic residues" evidence="2">
    <location>
        <begin position="171"/>
        <end position="187"/>
    </location>
</feature>